<dbReference type="Pfam" id="PF04388">
    <property type="entry name" value="Hamartin"/>
    <property type="match status" value="2"/>
</dbReference>
<dbReference type="EMBL" id="OW152834">
    <property type="protein sequence ID" value="CAH2055577.1"/>
    <property type="molecule type" value="Genomic_DNA"/>
</dbReference>
<evidence type="ECO:0000256" key="1">
    <source>
        <dbReference type="SAM" id="MobiDB-lite"/>
    </source>
</evidence>
<protein>
    <recommendedName>
        <fullName evidence="4">Hamartin</fullName>
    </recommendedName>
</protein>
<dbReference type="PANTHER" id="PTHR15154:SF2">
    <property type="entry name" value="HAMARTIN"/>
    <property type="match status" value="1"/>
</dbReference>
<feature type="compositionally biased region" description="Pro residues" evidence="1">
    <location>
        <begin position="352"/>
        <end position="363"/>
    </location>
</feature>
<evidence type="ECO:0000313" key="3">
    <source>
        <dbReference type="Proteomes" id="UP000837857"/>
    </source>
</evidence>
<accession>A0ABN8ID43</accession>
<feature type="non-terminal residue" evidence="2">
    <location>
        <position position="1"/>
    </location>
</feature>
<feature type="compositionally biased region" description="Low complexity" evidence="1">
    <location>
        <begin position="830"/>
        <end position="841"/>
    </location>
</feature>
<feature type="region of interest" description="Disordered" evidence="1">
    <location>
        <begin position="936"/>
        <end position="966"/>
    </location>
</feature>
<feature type="region of interest" description="Disordered" evidence="1">
    <location>
        <begin position="278"/>
        <end position="512"/>
    </location>
</feature>
<feature type="compositionally biased region" description="Basic residues" evidence="1">
    <location>
        <begin position="861"/>
        <end position="874"/>
    </location>
</feature>
<proteinExistence type="predicted"/>
<gene>
    <name evidence="2" type="ORF">IPOD504_LOCUS8920</name>
</gene>
<name>A0ABN8ID43_9NEOP</name>
<feature type="compositionally biased region" description="Low complexity" evidence="1">
    <location>
        <begin position="446"/>
        <end position="458"/>
    </location>
</feature>
<feature type="compositionally biased region" description="Low complexity" evidence="1">
    <location>
        <begin position="364"/>
        <end position="375"/>
    </location>
</feature>
<feature type="compositionally biased region" description="Low complexity" evidence="1">
    <location>
        <begin position="849"/>
        <end position="860"/>
    </location>
</feature>
<feature type="region of interest" description="Disordered" evidence="1">
    <location>
        <begin position="645"/>
        <end position="668"/>
    </location>
</feature>
<reference evidence="2" key="1">
    <citation type="submission" date="2022-03" db="EMBL/GenBank/DDBJ databases">
        <authorList>
            <person name="Martin H S."/>
        </authorList>
    </citation>
    <scope>NUCLEOTIDE SEQUENCE</scope>
</reference>
<organism evidence="2 3">
    <name type="scientific">Iphiclides podalirius</name>
    <name type="common">scarce swallowtail</name>
    <dbReference type="NCBI Taxonomy" id="110791"/>
    <lineage>
        <taxon>Eukaryota</taxon>
        <taxon>Metazoa</taxon>
        <taxon>Ecdysozoa</taxon>
        <taxon>Arthropoda</taxon>
        <taxon>Hexapoda</taxon>
        <taxon>Insecta</taxon>
        <taxon>Pterygota</taxon>
        <taxon>Neoptera</taxon>
        <taxon>Endopterygota</taxon>
        <taxon>Lepidoptera</taxon>
        <taxon>Glossata</taxon>
        <taxon>Ditrysia</taxon>
        <taxon>Papilionoidea</taxon>
        <taxon>Papilionidae</taxon>
        <taxon>Papilioninae</taxon>
        <taxon>Iphiclides</taxon>
    </lineage>
</organism>
<sequence>MTGLISRSSDRCLNVPDGSSLRAASWLSEMLAACEDGEVFELLEARDAADAASALYGAVREPWLTRALLLYHARTGAVRALELLARAPEPHARHLLDALLEQMRGERPARHHALAAIAPLVARRPGWLHRLPAHPLAPALLRAARLEREPLPLLHALLTLAALLHAAPALAAPHWPDLADALLRPAALEPPPAPAARAHLQLAQLALFHALYATHPCTLLETLRGECASQPARECWERGLAPLLHSVRLHPALVTGSRQREADTTRWTRHEIHDVVAESRRLSLQTRDRTEERSASAGAPTPAPPPPAPPAPASPAPGSGAHAARSASALRPGAEPWFALGDRCGADSAPHTPLPAEPDPAEPPEAAVEATPENTPAKETRAQFRFPAESGAVRAIGRRSQPPSPMRKETSPPSDAFAGRLARVAQERRAAESPVPFGGAPPPAGAPVARPEPSRAAPAPDPEPLNVEDREAAPPRARDPRRPRPRAPPPPRPRAGARPLAPRRAASCSARLPPARTASAAVQTVDTWPAPYEFVIADFYRNLPDEPKKQSAPETDTLTQPVSPCERLDKYLSDLYAGRTPRGDNELAEQLALAHAQLLYERWRREAHAERNRRLLGRCRQARALELQNAALRERLRAAQLERDERRARLREAPPPAAAGAQPEREAQLEAALEAESGARLRAEAALHEARAQRALDAAELQRTRGESFEAARHVEALARATVATERRADHVRRLRRELLVLAEREARLGEAARAAAQQAGGALAERAAAEERALRAALGRAEAEAEAAAGRARRRRGARPRAGGDAGRARRRAGRAAPRAAPLGGGARGAAAGAAGQVRGAAEHRSHGGVAQAGAAGRLAGRRGTRGAARRGRPAGGGRAGREARPRRLQPRAPPAGARRRGGRARPQLMGRGRPQSPRAAADVLRDLTETDARLATDEGNSFPETVAPTAGVSPAKKPGPVPRRSELHETVEGYCQTKIRQCIVLLSSSDLLPVNNLPTSRVWKVTKRYRSLEVVVAHARRRRNKAVRRRRPPKWKGW</sequence>
<feature type="compositionally biased region" description="Low complexity" evidence="1">
    <location>
        <begin position="494"/>
        <end position="512"/>
    </location>
</feature>
<feature type="compositionally biased region" description="Low complexity" evidence="1">
    <location>
        <begin position="316"/>
        <end position="329"/>
    </location>
</feature>
<dbReference type="InterPro" id="IPR007483">
    <property type="entry name" value="Hamartin"/>
</dbReference>
<feature type="compositionally biased region" description="Basic and acidic residues" evidence="1">
    <location>
        <begin position="467"/>
        <end position="482"/>
    </location>
</feature>
<dbReference type="Proteomes" id="UP000837857">
    <property type="component" value="Chromosome 22"/>
</dbReference>
<evidence type="ECO:0008006" key="4">
    <source>
        <dbReference type="Google" id="ProtNLM"/>
    </source>
</evidence>
<keyword evidence="3" id="KW-1185">Reference proteome</keyword>
<feature type="compositionally biased region" description="Basic and acidic residues" evidence="1">
    <location>
        <begin position="278"/>
        <end position="294"/>
    </location>
</feature>
<feature type="region of interest" description="Disordered" evidence="1">
    <location>
        <begin position="788"/>
        <end position="922"/>
    </location>
</feature>
<dbReference type="PANTHER" id="PTHR15154">
    <property type="entry name" value="HAMARTIN"/>
    <property type="match status" value="1"/>
</dbReference>
<feature type="compositionally biased region" description="Pro residues" evidence="1">
    <location>
        <begin position="301"/>
        <end position="315"/>
    </location>
</feature>
<evidence type="ECO:0000313" key="2">
    <source>
        <dbReference type="EMBL" id="CAH2055577.1"/>
    </source>
</evidence>